<dbReference type="InterPro" id="IPR001846">
    <property type="entry name" value="VWF_type-D"/>
</dbReference>
<evidence type="ECO:0000313" key="4">
    <source>
        <dbReference type="Proteomes" id="UP000031443"/>
    </source>
</evidence>
<dbReference type="PANTHER" id="PTHR37860">
    <property type="entry name" value="AGAP008810-PA"/>
    <property type="match status" value="1"/>
</dbReference>
<dbReference type="EMBL" id="KB522472">
    <property type="protein sequence ID" value="EMP37319.1"/>
    <property type="molecule type" value="Genomic_DNA"/>
</dbReference>
<feature type="chain" id="PRO_5004080161" description="VWFD domain-containing protein" evidence="1">
    <location>
        <begin position="20"/>
        <end position="945"/>
    </location>
</feature>
<dbReference type="PANTHER" id="PTHR37860:SF2">
    <property type="entry name" value="VITELLOGENIN DOMAIN-CONTAINING PROTEIN"/>
    <property type="match status" value="1"/>
</dbReference>
<dbReference type="InterPro" id="IPR014853">
    <property type="entry name" value="VWF/SSPO/ZAN-like_Cys-rich_dom"/>
</dbReference>
<feature type="signal peptide" evidence="1">
    <location>
        <begin position="1"/>
        <end position="19"/>
    </location>
</feature>
<reference evidence="4" key="1">
    <citation type="journal article" date="2013" name="Nat. Genet.">
        <title>The draft genomes of soft-shell turtle and green sea turtle yield insights into the development and evolution of the turtle-specific body plan.</title>
        <authorList>
            <person name="Wang Z."/>
            <person name="Pascual-Anaya J."/>
            <person name="Zadissa A."/>
            <person name="Li W."/>
            <person name="Niimura Y."/>
            <person name="Huang Z."/>
            <person name="Li C."/>
            <person name="White S."/>
            <person name="Xiong Z."/>
            <person name="Fang D."/>
            <person name="Wang B."/>
            <person name="Ming Y."/>
            <person name="Chen Y."/>
            <person name="Zheng Y."/>
            <person name="Kuraku S."/>
            <person name="Pignatelli M."/>
            <person name="Herrero J."/>
            <person name="Beal K."/>
            <person name="Nozawa M."/>
            <person name="Li Q."/>
            <person name="Wang J."/>
            <person name="Zhang H."/>
            <person name="Yu L."/>
            <person name="Shigenobu S."/>
            <person name="Wang J."/>
            <person name="Liu J."/>
            <person name="Flicek P."/>
            <person name="Searle S."/>
            <person name="Wang J."/>
            <person name="Kuratani S."/>
            <person name="Yin Y."/>
            <person name="Aken B."/>
            <person name="Zhang G."/>
            <person name="Irie N."/>
        </authorList>
    </citation>
    <scope>NUCLEOTIDE SEQUENCE [LARGE SCALE GENOMIC DNA]</scope>
</reference>
<keyword evidence="4" id="KW-1185">Reference proteome</keyword>
<dbReference type="SMART" id="SM00216">
    <property type="entry name" value="VWD"/>
    <property type="match status" value="1"/>
</dbReference>
<dbReference type="PROSITE" id="PS51233">
    <property type="entry name" value="VWFD"/>
    <property type="match status" value="1"/>
</dbReference>
<name>M7BJG3_CHEMY</name>
<protein>
    <recommendedName>
        <fullName evidence="2">VWFD domain-containing protein</fullName>
    </recommendedName>
</protein>
<organism evidence="3 4">
    <name type="scientific">Chelonia mydas</name>
    <name type="common">Green sea-turtle</name>
    <name type="synonym">Chelonia agassizi</name>
    <dbReference type="NCBI Taxonomy" id="8469"/>
    <lineage>
        <taxon>Eukaryota</taxon>
        <taxon>Metazoa</taxon>
        <taxon>Chordata</taxon>
        <taxon>Craniata</taxon>
        <taxon>Vertebrata</taxon>
        <taxon>Euteleostomi</taxon>
        <taxon>Archelosauria</taxon>
        <taxon>Testudinata</taxon>
        <taxon>Testudines</taxon>
        <taxon>Cryptodira</taxon>
        <taxon>Durocryptodira</taxon>
        <taxon>Americhelydia</taxon>
        <taxon>Chelonioidea</taxon>
        <taxon>Cheloniidae</taxon>
        <taxon>Chelonia</taxon>
    </lineage>
</organism>
<dbReference type="AlphaFoldDB" id="M7BJG3"/>
<evidence type="ECO:0000313" key="3">
    <source>
        <dbReference type="EMBL" id="EMP37319.1"/>
    </source>
</evidence>
<evidence type="ECO:0000256" key="1">
    <source>
        <dbReference type="SAM" id="SignalP"/>
    </source>
</evidence>
<feature type="domain" description="VWFD" evidence="2">
    <location>
        <begin position="634"/>
        <end position="807"/>
    </location>
</feature>
<dbReference type="Pfam" id="PF00094">
    <property type="entry name" value="VWD"/>
    <property type="match status" value="1"/>
</dbReference>
<gene>
    <name evidence="3" type="ORF">UY3_05454</name>
</gene>
<evidence type="ECO:0000259" key="2">
    <source>
        <dbReference type="PROSITE" id="PS51233"/>
    </source>
</evidence>
<dbReference type="Pfam" id="PF08742">
    <property type="entry name" value="C8"/>
    <property type="match status" value="1"/>
</dbReference>
<proteinExistence type="predicted"/>
<dbReference type="Proteomes" id="UP000031443">
    <property type="component" value="Unassembled WGS sequence"/>
</dbReference>
<accession>M7BJG3</accession>
<sequence length="945" mass="106963">MAACGLGPLLVLGWGRVGGAGSLPTRIRMSLQLLGGGAAKRTLPTAPPHNAHPPAKGSWRARPVEFFHPLSIPFPWHSKINMYVEHSTHNHQDDVTIGWNNKDQVFVSSSLKFGKEHVKYRATVAHPFNFSLRQLEVSSLSERKGGKYNQQIQLTWNGGQPADFKITLEDKSKFNITLWDACVAVSSGQRNRPLYPDEIQLEATLENVFLTSCSKQHMLGKIETDFSTWLDYYMSLALCDLPNVIVLSGKHQLNRGDIILQSEGRFHHTGDVREDGVLTIALKNNSTAEVKKYLMEFEMQCDYKRKESTKTSQLQTLVTNALKASEDIWLGLTGTATSSAVQSQVLMEGNIDQKEKVKVTASKGKECHQYYMGYVKGDLEEGVELTACTDGQQMATINTYLSVNGVRQERMGQLTLTAVNQSLSLVAHGCGDPVVKVEYKLNEIGSHLKAKLLEKIKKFDESVWKFRRSVSFTLVSEPLATLKDAYYDVTLKPLDDVWQEKTEAYMKKIQAFVPSIVKDVWLMEPIQVTLRAMKTGLDMATHQMLRWAEAKFSRAVSKFQKPLSNLYSFSARNCSMAVKLPMLPKGDHSVDLANITNYLIEEKLMKPLRDLYNINPVAEYYRIKQRMMESPFEYHAVLMGNKHFRTFDGRMYDLTSKCSVLLAKDFIHNTFTVVLNQESSGLRSLHMEMNQTTIDIYPGLKTYKMYNFSQMEENCLSLDQSLEKNGITIRKAANRIEVLNENGVSVSCNFHYDLCTVTLDGWHHGVSAGLFGTNDNEAGNEWMLPNHSYAGSVQEFTQSWQVSSHCSYVQKKVKPCSITAKQKVCKVFFREPHSLLRNCFKVVDPEPFYSMCVHDACDSSELKAACNLAAAFVHLCGRNFVPLEIPSQCDDSSLADRLRERTRTRTQVLRIIPGRTRTQVLRITPDRTRTQVLRITPDRTRTVRI</sequence>
<dbReference type="STRING" id="8469.M7BJG3"/>
<keyword evidence="1" id="KW-0732">Signal</keyword>